<feature type="compositionally biased region" description="Basic residues" evidence="1">
    <location>
        <begin position="62"/>
        <end position="78"/>
    </location>
</feature>
<dbReference type="Gramene" id="OGLUM11G09820.1">
    <property type="protein sequence ID" value="OGLUM11G09820.1"/>
    <property type="gene ID" value="OGLUM11G09820"/>
</dbReference>
<evidence type="ECO:0000313" key="2">
    <source>
        <dbReference type="EnsemblPlants" id="OGLUM11G09820.1"/>
    </source>
</evidence>
<reference evidence="2" key="1">
    <citation type="submission" date="2015-04" db="UniProtKB">
        <authorList>
            <consortium name="EnsemblPlants"/>
        </authorList>
    </citation>
    <scope>IDENTIFICATION</scope>
</reference>
<organism evidence="2">
    <name type="scientific">Oryza glumipatula</name>
    <dbReference type="NCBI Taxonomy" id="40148"/>
    <lineage>
        <taxon>Eukaryota</taxon>
        <taxon>Viridiplantae</taxon>
        <taxon>Streptophyta</taxon>
        <taxon>Embryophyta</taxon>
        <taxon>Tracheophyta</taxon>
        <taxon>Spermatophyta</taxon>
        <taxon>Magnoliopsida</taxon>
        <taxon>Liliopsida</taxon>
        <taxon>Poales</taxon>
        <taxon>Poaceae</taxon>
        <taxon>BOP clade</taxon>
        <taxon>Oryzoideae</taxon>
        <taxon>Oryzeae</taxon>
        <taxon>Oryzinae</taxon>
        <taxon>Oryza</taxon>
    </lineage>
</organism>
<sequence>MPTPAQLGWVFTRKGRESTRQHLQGGNGARRCRCRRSCDQTRLSPKTPSKGVEPLRSQSRNRPNHQHRQTQHLSHRKAPQPGLEADSQKKGGAPRMKEA</sequence>
<dbReference type="AlphaFoldDB" id="A0A0E0BHZ4"/>
<proteinExistence type="predicted"/>
<name>A0A0E0BHZ4_9ORYZ</name>
<dbReference type="Proteomes" id="UP000026961">
    <property type="component" value="Chromosome 11"/>
</dbReference>
<feature type="region of interest" description="Disordered" evidence="1">
    <location>
        <begin position="1"/>
        <end position="99"/>
    </location>
</feature>
<protein>
    <submittedName>
        <fullName evidence="2">Uncharacterized protein</fullName>
    </submittedName>
</protein>
<dbReference type="HOGENOM" id="CLU_172808_0_0_1"/>
<reference evidence="2" key="2">
    <citation type="submission" date="2018-05" db="EMBL/GenBank/DDBJ databases">
        <title>OgluRS3 (Oryza glumaepatula Reference Sequence Version 3).</title>
        <authorList>
            <person name="Zhang J."/>
            <person name="Kudrna D."/>
            <person name="Lee S."/>
            <person name="Talag J."/>
            <person name="Welchert J."/>
            <person name="Wing R.A."/>
        </authorList>
    </citation>
    <scope>NUCLEOTIDE SEQUENCE [LARGE SCALE GENOMIC DNA]</scope>
</reference>
<evidence type="ECO:0000256" key="1">
    <source>
        <dbReference type="SAM" id="MobiDB-lite"/>
    </source>
</evidence>
<keyword evidence="3" id="KW-1185">Reference proteome</keyword>
<evidence type="ECO:0000313" key="3">
    <source>
        <dbReference type="Proteomes" id="UP000026961"/>
    </source>
</evidence>
<dbReference type="EnsemblPlants" id="OGLUM11G09820.1">
    <property type="protein sequence ID" value="OGLUM11G09820.1"/>
    <property type="gene ID" value="OGLUM11G09820"/>
</dbReference>
<accession>A0A0E0BHZ4</accession>